<evidence type="ECO:0000256" key="2">
    <source>
        <dbReference type="ARBA" id="ARBA00001946"/>
    </source>
</evidence>
<dbReference type="Gene3D" id="3.30.470.20">
    <property type="entry name" value="ATP-grasp fold, B domain"/>
    <property type="match status" value="1"/>
</dbReference>
<evidence type="ECO:0000256" key="4">
    <source>
        <dbReference type="ARBA" id="ARBA00013255"/>
    </source>
</evidence>
<dbReference type="InterPro" id="IPR013815">
    <property type="entry name" value="ATP_grasp_subdomain_1"/>
</dbReference>
<dbReference type="SMART" id="SM01209">
    <property type="entry name" value="GARS_A"/>
    <property type="match status" value="1"/>
</dbReference>
<evidence type="ECO:0000259" key="13">
    <source>
        <dbReference type="PROSITE" id="PS50975"/>
    </source>
</evidence>
<dbReference type="Proteomes" id="UP000177932">
    <property type="component" value="Unassembled WGS sequence"/>
</dbReference>
<dbReference type="InterPro" id="IPR011054">
    <property type="entry name" value="Rudment_hybrid_motif"/>
</dbReference>
<dbReference type="EC" id="6.3.4.13" evidence="4"/>
<protein>
    <recommendedName>
        <fullName evidence="4">phosphoribosylamine--glycine ligase</fullName>
        <ecNumber evidence="4">6.3.4.13</ecNumber>
    </recommendedName>
    <alternativeName>
        <fullName evidence="10">Glycinamide ribonucleotide synthetase</fullName>
    </alternativeName>
    <alternativeName>
        <fullName evidence="11">Phosphoribosylglycinamide synthetase</fullName>
    </alternativeName>
</protein>
<dbReference type="Gene3D" id="3.40.50.20">
    <property type="match status" value="1"/>
</dbReference>
<proteinExistence type="inferred from homology"/>
<dbReference type="InterPro" id="IPR020562">
    <property type="entry name" value="PRibGlycinamide_synth_N"/>
</dbReference>
<evidence type="ECO:0000313" key="15">
    <source>
        <dbReference type="Proteomes" id="UP000177932"/>
    </source>
</evidence>
<dbReference type="GO" id="GO:0004637">
    <property type="term" value="F:phosphoribosylamine-glycine ligase activity"/>
    <property type="evidence" value="ECO:0007669"/>
    <property type="project" value="UniProtKB-EC"/>
</dbReference>
<name>A0A1G2H4N1_9BACT</name>
<dbReference type="InterPro" id="IPR037123">
    <property type="entry name" value="PRibGlycinamide_synth_C_sf"/>
</dbReference>
<evidence type="ECO:0000256" key="10">
    <source>
        <dbReference type="ARBA" id="ARBA00042242"/>
    </source>
</evidence>
<dbReference type="InterPro" id="IPR020561">
    <property type="entry name" value="PRibGlycinamid_synth_ATP-grasp"/>
</dbReference>
<dbReference type="PANTHER" id="PTHR43472:SF1">
    <property type="entry name" value="PHOSPHORIBOSYLAMINE--GLYCINE LIGASE, CHLOROPLASTIC"/>
    <property type="match status" value="1"/>
</dbReference>
<dbReference type="InterPro" id="IPR011761">
    <property type="entry name" value="ATP-grasp"/>
</dbReference>
<evidence type="ECO:0000256" key="11">
    <source>
        <dbReference type="ARBA" id="ARBA00042864"/>
    </source>
</evidence>
<dbReference type="Pfam" id="PF02843">
    <property type="entry name" value="GARS_C"/>
    <property type="match status" value="1"/>
</dbReference>
<evidence type="ECO:0000256" key="8">
    <source>
        <dbReference type="ARBA" id="ARBA00022840"/>
    </source>
</evidence>
<dbReference type="GO" id="GO:0005524">
    <property type="term" value="F:ATP binding"/>
    <property type="evidence" value="ECO:0007669"/>
    <property type="project" value="UniProtKB-UniRule"/>
</dbReference>
<reference evidence="14 15" key="1">
    <citation type="journal article" date="2016" name="Nat. Commun.">
        <title>Thousands of microbial genomes shed light on interconnected biogeochemical processes in an aquifer system.</title>
        <authorList>
            <person name="Anantharaman K."/>
            <person name="Brown C.T."/>
            <person name="Hug L.A."/>
            <person name="Sharon I."/>
            <person name="Castelle C.J."/>
            <person name="Probst A.J."/>
            <person name="Thomas B.C."/>
            <person name="Singh A."/>
            <person name="Wilkins M.J."/>
            <person name="Karaoz U."/>
            <person name="Brodie E.L."/>
            <person name="Williams K.H."/>
            <person name="Hubbard S.S."/>
            <person name="Banfield J.F."/>
        </authorList>
    </citation>
    <scope>NUCLEOTIDE SEQUENCE [LARGE SCALE GENOMIC DNA]</scope>
</reference>
<dbReference type="InterPro" id="IPR016185">
    <property type="entry name" value="PreATP-grasp_dom_sf"/>
</dbReference>
<dbReference type="SMART" id="SM01210">
    <property type="entry name" value="GARS_C"/>
    <property type="match status" value="1"/>
</dbReference>
<keyword evidence="6 12" id="KW-0547">Nucleotide-binding</keyword>
<dbReference type="Pfam" id="PF02844">
    <property type="entry name" value="GARS_N"/>
    <property type="match status" value="1"/>
</dbReference>
<evidence type="ECO:0000256" key="1">
    <source>
        <dbReference type="ARBA" id="ARBA00001936"/>
    </source>
</evidence>
<dbReference type="InterPro" id="IPR020560">
    <property type="entry name" value="PRibGlycinamide_synth_C-dom"/>
</dbReference>
<dbReference type="SUPFAM" id="SSF51246">
    <property type="entry name" value="Rudiment single hybrid motif"/>
    <property type="match status" value="1"/>
</dbReference>
<dbReference type="InterPro" id="IPR000115">
    <property type="entry name" value="PRibGlycinamide_synth"/>
</dbReference>
<dbReference type="SUPFAM" id="SSF56059">
    <property type="entry name" value="Glutathione synthetase ATP-binding domain-like"/>
    <property type="match status" value="1"/>
</dbReference>
<evidence type="ECO:0000256" key="6">
    <source>
        <dbReference type="ARBA" id="ARBA00022741"/>
    </source>
</evidence>
<dbReference type="PROSITE" id="PS50975">
    <property type="entry name" value="ATP_GRASP"/>
    <property type="match status" value="1"/>
</dbReference>
<accession>A0A1G2H4N1</accession>
<keyword evidence="5 14" id="KW-0436">Ligase</keyword>
<dbReference type="GO" id="GO:0009113">
    <property type="term" value="P:purine nucleobase biosynthetic process"/>
    <property type="evidence" value="ECO:0007669"/>
    <property type="project" value="InterPro"/>
</dbReference>
<dbReference type="PROSITE" id="PS00184">
    <property type="entry name" value="GARS"/>
    <property type="match status" value="1"/>
</dbReference>
<gene>
    <name evidence="14" type="ORF">A2827_00980</name>
</gene>
<dbReference type="NCBIfam" id="TIGR00877">
    <property type="entry name" value="purD"/>
    <property type="match status" value="1"/>
</dbReference>
<dbReference type="STRING" id="1802158.A2827_00980"/>
<feature type="domain" description="ATP-grasp" evidence="13">
    <location>
        <begin position="110"/>
        <end position="318"/>
    </location>
</feature>
<sequence>MRVLVIGSGAREHAIVFACTRSERVDRVYYCGLENGGISMIARHIDISPDDFEGLSRFANEKIGKDGLTIVGPEAPLARGIVDRFTNDGLVILGPSELGAGMERSKYFCHLLLGKYGIQTAPFRAFISRTGAKEYIKERYFLNGNGNRCVIKADELMAGKGVLVPNNLEEALKAVDHLFSICKDKLILVEDYIAGNEYSFTAITDGKRMIPFAAVRDYKRQFDGDVGPNTGGQGCFGPVLNFADPTFVKMASIAERVIFALGSERIQYRGFLYLGFMVDKEGEPIILEINVRLGDPEAQVILNLMDSDPVELFAAAAKGDLKDMRVRWKNESCVCVVISSSRAGYKIYGLEEASKEGALVFHARTKRDESANFHTNGEGRTLSVVASGKSIEDARSIAYNGARHISFWRKNPSKGKQYYRKDIAFLDK</sequence>
<comment type="cofactor">
    <cofactor evidence="2">
        <name>Mg(2+)</name>
        <dbReference type="ChEBI" id="CHEBI:18420"/>
    </cofactor>
</comment>
<comment type="caution">
    <text evidence="14">The sequence shown here is derived from an EMBL/GenBank/DDBJ whole genome shotgun (WGS) entry which is preliminary data.</text>
</comment>
<dbReference type="GO" id="GO:0006189">
    <property type="term" value="P:'de novo' IMP biosynthetic process"/>
    <property type="evidence" value="ECO:0007669"/>
    <property type="project" value="UniProtKB-UniPathway"/>
</dbReference>
<dbReference type="InterPro" id="IPR020559">
    <property type="entry name" value="PRibGlycinamide_synth_CS"/>
</dbReference>
<keyword evidence="8 12" id="KW-0067">ATP-binding</keyword>
<dbReference type="Gene3D" id="3.30.1490.20">
    <property type="entry name" value="ATP-grasp fold, A domain"/>
    <property type="match status" value="1"/>
</dbReference>
<dbReference type="EMBL" id="MHOD01000031">
    <property type="protein sequence ID" value="OGZ57423.1"/>
    <property type="molecule type" value="Genomic_DNA"/>
</dbReference>
<dbReference type="PANTHER" id="PTHR43472">
    <property type="entry name" value="PHOSPHORIBOSYLAMINE--GLYCINE LIGASE"/>
    <property type="match status" value="1"/>
</dbReference>
<organism evidence="14 15">
    <name type="scientific">Candidatus Spechtbacteria bacterium RIFCSPHIGHO2_01_FULL_43_30</name>
    <dbReference type="NCBI Taxonomy" id="1802158"/>
    <lineage>
        <taxon>Bacteria</taxon>
        <taxon>Candidatus Spechtiibacteriota</taxon>
    </lineage>
</organism>
<dbReference type="AlphaFoldDB" id="A0A1G2H4N1"/>
<comment type="cofactor">
    <cofactor evidence="1">
        <name>Mn(2+)</name>
        <dbReference type="ChEBI" id="CHEBI:29035"/>
    </cofactor>
</comment>
<evidence type="ECO:0000313" key="14">
    <source>
        <dbReference type="EMBL" id="OGZ57423.1"/>
    </source>
</evidence>
<evidence type="ECO:0000256" key="7">
    <source>
        <dbReference type="ARBA" id="ARBA00022755"/>
    </source>
</evidence>
<dbReference type="UniPathway" id="UPA00074">
    <property type="reaction ID" value="UER00125"/>
</dbReference>
<dbReference type="Pfam" id="PF01071">
    <property type="entry name" value="GARS_A"/>
    <property type="match status" value="1"/>
</dbReference>
<dbReference type="Gene3D" id="3.90.600.10">
    <property type="entry name" value="Phosphoribosylglycinamide synthetase, C-terminal domain"/>
    <property type="match status" value="1"/>
</dbReference>
<dbReference type="SUPFAM" id="SSF52440">
    <property type="entry name" value="PreATP-grasp domain"/>
    <property type="match status" value="1"/>
</dbReference>
<evidence type="ECO:0000256" key="3">
    <source>
        <dbReference type="ARBA" id="ARBA00005174"/>
    </source>
</evidence>
<evidence type="ECO:0000256" key="9">
    <source>
        <dbReference type="ARBA" id="ARBA00038345"/>
    </source>
</evidence>
<comment type="similarity">
    <text evidence="9">Belongs to the GARS family.</text>
</comment>
<keyword evidence="7" id="KW-0658">Purine biosynthesis</keyword>
<comment type="pathway">
    <text evidence="3">Purine metabolism; IMP biosynthesis via de novo pathway; N(1)-(5-phospho-D-ribosyl)glycinamide from 5-phospho-alpha-D-ribose 1-diphosphate: step 2/2.</text>
</comment>
<evidence type="ECO:0000256" key="12">
    <source>
        <dbReference type="PROSITE-ProRule" id="PRU00409"/>
    </source>
</evidence>
<dbReference type="GO" id="GO:0046872">
    <property type="term" value="F:metal ion binding"/>
    <property type="evidence" value="ECO:0007669"/>
    <property type="project" value="InterPro"/>
</dbReference>
<evidence type="ECO:0000256" key="5">
    <source>
        <dbReference type="ARBA" id="ARBA00022598"/>
    </source>
</evidence>